<dbReference type="PROSITE" id="PS51050">
    <property type="entry name" value="ZF_CW"/>
    <property type="match status" value="1"/>
</dbReference>
<organism evidence="9 10">
    <name type="scientific">Lymnaea stagnalis</name>
    <name type="common">Great pond snail</name>
    <name type="synonym">Helix stagnalis</name>
    <dbReference type="NCBI Taxonomy" id="6523"/>
    <lineage>
        <taxon>Eukaryota</taxon>
        <taxon>Metazoa</taxon>
        <taxon>Spiralia</taxon>
        <taxon>Lophotrochozoa</taxon>
        <taxon>Mollusca</taxon>
        <taxon>Gastropoda</taxon>
        <taxon>Heterobranchia</taxon>
        <taxon>Euthyneura</taxon>
        <taxon>Panpulmonata</taxon>
        <taxon>Hygrophila</taxon>
        <taxon>Lymnaeoidea</taxon>
        <taxon>Lymnaeidae</taxon>
        <taxon>Lymnaea</taxon>
    </lineage>
</organism>
<evidence type="ECO:0000313" key="9">
    <source>
        <dbReference type="EMBL" id="CAL1544704.1"/>
    </source>
</evidence>
<dbReference type="InterPro" id="IPR045261">
    <property type="entry name" value="MORC_ATPase"/>
</dbReference>
<keyword evidence="4" id="KW-0862">Zinc</keyword>
<name>A0AAV2IEM0_LYMST</name>
<feature type="region of interest" description="Disordered" evidence="7">
    <location>
        <begin position="560"/>
        <end position="581"/>
    </location>
</feature>
<evidence type="ECO:0000256" key="6">
    <source>
        <dbReference type="ARBA" id="ARBA00023242"/>
    </source>
</evidence>
<dbReference type="SUPFAM" id="SSF55874">
    <property type="entry name" value="ATPase domain of HSP90 chaperone/DNA topoisomerase II/histidine kinase"/>
    <property type="match status" value="1"/>
</dbReference>
<dbReference type="Gene3D" id="3.30.40.100">
    <property type="match status" value="1"/>
</dbReference>
<protein>
    <recommendedName>
        <fullName evidence="8">CW-type domain-containing protein</fullName>
    </recommendedName>
</protein>
<dbReference type="Gene3D" id="3.30.565.10">
    <property type="entry name" value="Histidine kinase-like ATPase, C-terminal domain"/>
    <property type="match status" value="1"/>
</dbReference>
<comment type="caution">
    <text evidence="9">The sequence shown here is derived from an EMBL/GenBank/DDBJ whole genome shotgun (WGS) entry which is preliminary data.</text>
</comment>
<gene>
    <name evidence="9" type="ORF">GSLYS_00018187001</name>
</gene>
<evidence type="ECO:0000256" key="4">
    <source>
        <dbReference type="ARBA" id="ARBA00022833"/>
    </source>
</evidence>
<dbReference type="GO" id="GO:0016887">
    <property type="term" value="F:ATP hydrolysis activity"/>
    <property type="evidence" value="ECO:0007669"/>
    <property type="project" value="InterPro"/>
</dbReference>
<sequence length="581" mass="65701">MRKCKPKMATKKGPLPGQVHPRFFNTNATSHKWALGAIAELIDNSYDPDVRATRLAIDMIDMKGKLCLTFKDDGAGMDKEGLTKMLSFGFCTKEKYNQHNAYEPIGQYGNGFKSGSMRLGKDALVITRCRDSASIGFLSQTYLENINAETIEVPIINYKLPQLQRLGGAESKRSLDTILQYAPFDKEDELKNEIRALEVSLTTTGTKIILYNLEMLRNGQTELDFSSDPTDIRCPETHLTGKKNPDNRPIEQNSSKYKHSLREYCSILYFHPRMKIRIRGQDVKPKFIARSLSQTKNFFYKPNGQRKTDGKSTDNVVDNNPTVVITLGYTCEEGPSKDYGMMLYHRNRLITAYEKVGCQKQNTGRGVDVVGVAKVDMLTPTHNKQDFMRDDKYNSVIAALGIKLNLYLKDVEEGEGINKQLPDWLWVQCDQCSKWRRLPKGTDKNSLPNLWYCHLNPYNSHNRCKTAEEPDHEDIGKAKGKVLNKEGTVSQATPEEIMTLPRSIHLIPTHTAARNILNKRPENVDMPEEIMTLPRSIHLIPTQTATRNILNKRQEKMSAPNVVAASSSLPDVSTPNTVGER</sequence>
<evidence type="ECO:0000256" key="1">
    <source>
        <dbReference type="ARBA" id="ARBA00004123"/>
    </source>
</evidence>
<dbReference type="Proteomes" id="UP001497497">
    <property type="component" value="Unassembled WGS sequence"/>
</dbReference>
<reference evidence="9 10" key="1">
    <citation type="submission" date="2024-04" db="EMBL/GenBank/DDBJ databases">
        <authorList>
            <consortium name="Genoscope - CEA"/>
            <person name="William W."/>
        </authorList>
    </citation>
    <scope>NUCLEOTIDE SEQUENCE [LARGE SCALE GENOMIC DNA]</scope>
</reference>
<feature type="domain" description="CW-type" evidence="8">
    <location>
        <begin position="418"/>
        <end position="472"/>
    </location>
</feature>
<dbReference type="EMBL" id="CAXITT010000639">
    <property type="protein sequence ID" value="CAL1544704.1"/>
    <property type="molecule type" value="Genomic_DNA"/>
</dbReference>
<keyword evidence="10" id="KW-1185">Reference proteome</keyword>
<evidence type="ECO:0000313" key="10">
    <source>
        <dbReference type="Proteomes" id="UP001497497"/>
    </source>
</evidence>
<dbReference type="PANTHER" id="PTHR23336">
    <property type="entry name" value="ZINC FINGER CW-TYPE COILED-COIL DOMAIN PROTEIN 3"/>
    <property type="match status" value="1"/>
</dbReference>
<dbReference type="InterPro" id="IPR036890">
    <property type="entry name" value="HATPase_C_sf"/>
</dbReference>
<evidence type="ECO:0000259" key="8">
    <source>
        <dbReference type="PROSITE" id="PS51050"/>
    </source>
</evidence>
<proteinExistence type="predicted"/>
<dbReference type="PANTHER" id="PTHR23336:SF76">
    <property type="entry name" value="MORC S5 DOMAIN-CONTAINING PROTEIN"/>
    <property type="match status" value="1"/>
</dbReference>
<dbReference type="Pfam" id="PF17942">
    <property type="entry name" value="Morc6_S5"/>
    <property type="match status" value="1"/>
</dbReference>
<evidence type="ECO:0000256" key="2">
    <source>
        <dbReference type="ARBA" id="ARBA00022723"/>
    </source>
</evidence>
<evidence type="ECO:0000256" key="5">
    <source>
        <dbReference type="ARBA" id="ARBA00023054"/>
    </source>
</evidence>
<dbReference type="GO" id="GO:0005634">
    <property type="term" value="C:nucleus"/>
    <property type="evidence" value="ECO:0007669"/>
    <property type="project" value="UniProtKB-SubCell"/>
</dbReference>
<comment type="subcellular location">
    <subcellularLocation>
        <location evidence="1">Nucleus</location>
    </subcellularLocation>
</comment>
<accession>A0AAV2IEM0</accession>
<evidence type="ECO:0000256" key="3">
    <source>
        <dbReference type="ARBA" id="ARBA00022771"/>
    </source>
</evidence>
<keyword evidence="2" id="KW-0479">Metal-binding</keyword>
<dbReference type="Pfam" id="PF13589">
    <property type="entry name" value="HATPase_c_3"/>
    <property type="match status" value="1"/>
</dbReference>
<keyword evidence="6" id="KW-0539">Nucleus</keyword>
<keyword evidence="5" id="KW-0175">Coiled coil</keyword>
<evidence type="ECO:0000256" key="7">
    <source>
        <dbReference type="SAM" id="MobiDB-lite"/>
    </source>
</evidence>
<dbReference type="Pfam" id="PF07496">
    <property type="entry name" value="zf-CW"/>
    <property type="match status" value="1"/>
</dbReference>
<feature type="compositionally biased region" description="Polar residues" evidence="7">
    <location>
        <begin position="564"/>
        <end position="581"/>
    </location>
</feature>
<dbReference type="InterPro" id="IPR011124">
    <property type="entry name" value="Znf_CW"/>
</dbReference>
<dbReference type="GO" id="GO:0008270">
    <property type="term" value="F:zinc ion binding"/>
    <property type="evidence" value="ECO:0007669"/>
    <property type="project" value="UniProtKB-KW"/>
</dbReference>
<dbReference type="InterPro" id="IPR041006">
    <property type="entry name" value="Morc_S5"/>
</dbReference>
<dbReference type="AlphaFoldDB" id="A0AAV2IEM0"/>
<keyword evidence="3" id="KW-0863">Zinc-finger</keyword>